<evidence type="ECO:0000256" key="1">
    <source>
        <dbReference type="SAM" id="Phobius"/>
    </source>
</evidence>
<evidence type="ECO:0000313" key="4">
    <source>
        <dbReference type="Proteomes" id="UP000265719"/>
    </source>
</evidence>
<gene>
    <name evidence="3" type="ORF">NI17_017985</name>
</gene>
<evidence type="ECO:0000259" key="2">
    <source>
        <dbReference type="Pfam" id="PF10756"/>
    </source>
</evidence>
<dbReference type="AlphaFoldDB" id="A0AA97M312"/>
<accession>A0AA97M312</accession>
<dbReference type="KEGG" id="thao:NI17_017985"/>
<protein>
    <submittedName>
        <fullName evidence="3">PH domain-containing protein</fullName>
    </submittedName>
</protein>
<evidence type="ECO:0000313" key="3">
    <source>
        <dbReference type="EMBL" id="UOE18674.1"/>
    </source>
</evidence>
<reference evidence="3" key="1">
    <citation type="submission" date="2020-10" db="EMBL/GenBank/DDBJ databases">
        <title>De novo genome project of the cellulose decomposer Thermobifida halotolerans type strain.</title>
        <authorList>
            <person name="Nagy I."/>
            <person name="Horvath B."/>
            <person name="Kukolya J."/>
            <person name="Nagy I."/>
            <person name="Orsini M."/>
        </authorList>
    </citation>
    <scope>NUCLEOTIDE SEQUENCE</scope>
    <source>
        <strain evidence="3">DSM 44931</strain>
    </source>
</reference>
<feature type="domain" description="Low molecular weight protein antigen 6 PH" evidence="2">
    <location>
        <begin position="57"/>
        <end position="99"/>
    </location>
</feature>
<name>A0AA97M312_9ACTN</name>
<dbReference type="RefSeq" id="WP_084012380.1">
    <property type="nucleotide sequence ID" value="NZ_CP063196.1"/>
</dbReference>
<sequence length="178" mass="20097">MVVRRPLFQILMWFSSSFSLLPGIAMWAESPAPWQMFFGSGVFACLLAFLWLIGWHSRVRVDDQGITVVNGFFYSRIPWCHVESVEQNGSFMIRLVSGEEIVSVQYGGSLIGELTGYLTHRRLVRIAKKHLERSRLLSRLEGEPDVLLGQLRIPVMGISVVIGSYVGFFTLLAFLATL</sequence>
<dbReference type="Pfam" id="PF10756">
    <property type="entry name" value="bPH_6"/>
    <property type="match status" value="1"/>
</dbReference>
<keyword evidence="1" id="KW-0472">Membrane</keyword>
<dbReference type="EMBL" id="CP063196">
    <property type="protein sequence ID" value="UOE18674.1"/>
    <property type="molecule type" value="Genomic_DNA"/>
</dbReference>
<dbReference type="InterPro" id="IPR019692">
    <property type="entry name" value="CFP-6_PH"/>
</dbReference>
<feature type="transmembrane region" description="Helical" evidence="1">
    <location>
        <begin position="155"/>
        <end position="176"/>
    </location>
</feature>
<feature type="transmembrane region" description="Helical" evidence="1">
    <location>
        <begin position="7"/>
        <end position="28"/>
    </location>
</feature>
<keyword evidence="1" id="KW-0812">Transmembrane</keyword>
<feature type="transmembrane region" description="Helical" evidence="1">
    <location>
        <begin position="34"/>
        <end position="53"/>
    </location>
</feature>
<organism evidence="3 4">
    <name type="scientific">Thermobifida halotolerans</name>
    <dbReference type="NCBI Taxonomy" id="483545"/>
    <lineage>
        <taxon>Bacteria</taxon>
        <taxon>Bacillati</taxon>
        <taxon>Actinomycetota</taxon>
        <taxon>Actinomycetes</taxon>
        <taxon>Streptosporangiales</taxon>
        <taxon>Nocardiopsidaceae</taxon>
        <taxon>Thermobifida</taxon>
    </lineage>
</organism>
<keyword evidence="4" id="KW-1185">Reference proteome</keyword>
<keyword evidence="1" id="KW-1133">Transmembrane helix</keyword>
<dbReference type="Proteomes" id="UP000265719">
    <property type="component" value="Chromosome"/>
</dbReference>
<proteinExistence type="predicted"/>